<dbReference type="PANTHER" id="PTHR12907:SF26">
    <property type="entry name" value="HIF PROLYL HYDROXYLASE, ISOFORM C"/>
    <property type="match status" value="1"/>
</dbReference>
<dbReference type="PROSITE" id="PS51471">
    <property type="entry name" value="FE2OG_OXY"/>
    <property type="match status" value="1"/>
</dbReference>
<keyword evidence="3" id="KW-0847">Vitamin C</keyword>
<comment type="cofactor">
    <cofactor evidence="1">
        <name>L-ascorbate</name>
        <dbReference type="ChEBI" id="CHEBI:38290"/>
    </cofactor>
</comment>
<comment type="caution">
    <text evidence="8">The sequence shown here is derived from an EMBL/GenBank/DDBJ whole genome shotgun (WGS) entry which is preliminary data.</text>
</comment>
<proteinExistence type="predicted"/>
<evidence type="ECO:0000256" key="5">
    <source>
        <dbReference type="ARBA" id="ARBA00023002"/>
    </source>
</evidence>
<keyword evidence="5" id="KW-0560">Oxidoreductase</keyword>
<dbReference type="InterPro" id="IPR005123">
    <property type="entry name" value="Oxoglu/Fe-dep_dioxygenase_dom"/>
</dbReference>
<dbReference type="GO" id="GO:0031418">
    <property type="term" value="F:L-ascorbic acid binding"/>
    <property type="evidence" value="ECO:0007669"/>
    <property type="project" value="UniProtKB-KW"/>
</dbReference>
<dbReference type="InterPro" id="IPR051559">
    <property type="entry name" value="HIF_prolyl_hydroxylases"/>
</dbReference>
<protein>
    <submittedName>
        <fullName evidence="8">Egl nine-like 3</fullName>
    </submittedName>
</protein>
<dbReference type="GO" id="GO:0071456">
    <property type="term" value="P:cellular response to hypoxia"/>
    <property type="evidence" value="ECO:0007669"/>
    <property type="project" value="TreeGrafter"/>
</dbReference>
<sequence length="276" mass="30059">MHSITAEADSLRDAGMVGHHQELVSQIEHLREQRAECLQSSIRRSASRIKPSAVRLGPSSSSLWDVAAVAAELKREHCCVIDDFVGADEAAPLREHLGSMRSSGALKPGEVSAGLQQQRRGDLMAWVSTEAGAQAPPLRALLHSIDRLVGALGQQPLVADDLGPQRMLCRHEMQVTCYPGNGARYVKHVDDPHGSRGRVLTLIAYSNPRWEPGHGGALRLHVPSGARDVEPRDRRLVLFWSDARAPHEVLPAHRERYAVSVWFSDAQAVAAGAASK</sequence>
<feature type="domain" description="Fe2OG dioxygenase" evidence="7">
    <location>
        <begin position="169"/>
        <end position="265"/>
    </location>
</feature>
<dbReference type="GO" id="GO:0008198">
    <property type="term" value="F:ferrous iron binding"/>
    <property type="evidence" value="ECO:0007669"/>
    <property type="project" value="TreeGrafter"/>
</dbReference>
<organism evidence="8 9">
    <name type="scientific">Chrysochromulina tobinii</name>
    <dbReference type="NCBI Taxonomy" id="1460289"/>
    <lineage>
        <taxon>Eukaryota</taxon>
        <taxon>Haptista</taxon>
        <taxon>Haptophyta</taxon>
        <taxon>Prymnesiophyceae</taxon>
        <taxon>Prymnesiales</taxon>
        <taxon>Chrysochromulinaceae</taxon>
        <taxon>Chrysochromulina</taxon>
    </lineage>
</organism>
<reference evidence="9" key="1">
    <citation type="journal article" date="2015" name="PLoS Genet.">
        <title>Genome Sequence and Transcriptome Analyses of Chrysochromulina tobin: Metabolic Tools for Enhanced Algal Fitness in the Prominent Order Prymnesiales (Haptophyceae).</title>
        <authorList>
            <person name="Hovde B.T."/>
            <person name="Deodato C.R."/>
            <person name="Hunsperger H.M."/>
            <person name="Ryken S.A."/>
            <person name="Yost W."/>
            <person name="Jha R.K."/>
            <person name="Patterson J."/>
            <person name="Monnat R.J. Jr."/>
            <person name="Barlow S.B."/>
            <person name="Starkenburg S.R."/>
            <person name="Cattolico R.A."/>
        </authorList>
    </citation>
    <scope>NUCLEOTIDE SEQUENCE</scope>
    <source>
        <strain evidence="9">CCMP291</strain>
    </source>
</reference>
<dbReference type="Proteomes" id="UP000037460">
    <property type="component" value="Unassembled WGS sequence"/>
</dbReference>
<dbReference type="Gene3D" id="2.60.120.620">
    <property type="entry name" value="q2cbj1_9rhob like domain"/>
    <property type="match status" value="1"/>
</dbReference>
<keyword evidence="4" id="KW-0223">Dioxygenase</keyword>
<evidence type="ECO:0000259" key="7">
    <source>
        <dbReference type="PROSITE" id="PS51471"/>
    </source>
</evidence>
<dbReference type="EMBL" id="JWZX01003315">
    <property type="protein sequence ID" value="KOO22043.1"/>
    <property type="molecule type" value="Genomic_DNA"/>
</dbReference>
<evidence type="ECO:0000313" key="8">
    <source>
        <dbReference type="EMBL" id="KOO22043.1"/>
    </source>
</evidence>
<name>A0A0M0J746_9EUKA</name>
<evidence type="ECO:0000256" key="4">
    <source>
        <dbReference type="ARBA" id="ARBA00022964"/>
    </source>
</evidence>
<evidence type="ECO:0000256" key="6">
    <source>
        <dbReference type="ARBA" id="ARBA00023004"/>
    </source>
</evidence>
<keyword evidence="6" id="KW-0408">Iron</keyword>
<dbReference type="InterPro" id="IPR044862">
    <property type="entry name" value="Pro_4_hyd_alph_FE2OG_OXY"/>
</dbReference>
<dbReference type="OrthoDB" id="76265at2759"/>
<keyword evidence="9" id="KW-1185">Reference proteome</keyword>
<evidence type="ECO:0000256" key="3">
    <source>
        <dbReference type="ARBA" id="ARBA00022896"/>
    </source>
</evidence>
<evidence type="ECO:0000313" key="9">
    <source>
        <dbReference type="Proteomes" id="UP000037460"/>
    </source>
</evidence>
<dbReference type="SMART" id="SM00702">
    <property type="entry name" value="P4Hc"/>
    <property type="match status" value="1"/>
</dbReference>
<dbReference type="AlphaFoldDB" id="A0A0M0J746"/>
<dbReference type="GO" id="GO:0031543">
    <property type="term" value="F:peptidyl-proline dioxygenase activity"/>
    <property type="evidence" value="ECO:0007669"/>
    <property type="project" value="TreeGrafter"/>
</dbReference>
<evidence type="ECO:0000256" key="2">
    <source>
        <dbReference type="ARBA" id="ARBA00022723"/>
    </source>
</evidence>
<accession>A0A0M0J746</accession>
<dbReference type="InterPro" id="IPR006620">
    <property type="entry name" value="Pro_4_hyd_alph"/>
</dbReference>
<dbReference type="PANTHER" id="PTHR12907">
    <property type="entry name" value="EGL NINE HOMOLOG-RELATED"/>
    <property type="match status" value="1"/>
</dbReference>
<gene>
    <name evidence="8" type="ORF">Ctob_002949</name>
</gene>
<keyword evidence="2" id="KW-0479">Metal-binding</keyword>
<dbReference type="Pfam" id="PF13640">
    <property type="entry name" value="2OG-FeII_Oxy_3"/>
    <property type="match status" value="1"/>
</dbReference>
<evidence type="ECO:0000256" key="1">
    <source>
        <dbReference type="ARBA" id="ARBA00001961"/>
    </source>
</evidence>